<accession>A0A1G7SH78</accession>
<organism evidence="1 2">
    <name type="scientific">Chitinophaga filiformis</name>
    <name type="common">Myxococcus filiformis</name>
    <name type="synonym">Flexibacter filiformis</name>
    <dbReference type="NCBI Taxonomy" id="104663"/>
    <lineage>
        <taxon>Bacteria</taxon>
        <taxon>Pseudomonadati</taxon>
        <taxon>Bacteroidota</taxon>
        <taxon>Chitinophagia</taxon>
        <taxon>Chitinophagales</taxon>
        <taxon>Chitinophagaceae</taxon>
        <taxon>Chitinophaga</taxon>
    </lineage>
</organism>
<evidence type="ECO:0008006" key="3">
    <source>
        <dbReference type="Google" id="ProtNLM"/>
    </source>
</evidence>
<protein>
    <recommendedName>
        <fullName evidence="3">SnoaL-like domain-containing protein</fullName>
    </recommendedName>
</protein>
<dbReference type="EMBL" id="FNBN01000003">
    <property type="protein sequence ID" value="SDG22272.1"/>
    <property type="molecule type" value="Genomic_DNA"/>
</dbReference>
<proteinExistence type="predicted"/>
<dbReference type="OrthoDB" id="336094at2"/>
<dbReference type="RefSeq" id="WP_089833734.1">
    <property type="nucleotide sequence ID" value="NZ_FNBN01000003.1"/>
</dbReference>
<dbReference type="STRING" id="104663.SAMN04488121_103868"/>
<dbReference type="InterPro" id="IPR032710">
    <property type="entry name" value="NTF2-like_dom_sf"/>
</dbReference>
<dbReference type="AlphaFoldDB" id="A0A1G7SH78"/>
<reference evidence="1 2" key="1">
    <citation type="submission" date="2016-10" db="EMBL/GenBank/DDBJ databases">
        <authorList>
            <person name="de Groot N.N."/>
        </authorList>
    </citation>
    <scope>NUCLEOTIDE SEQUENCE [LARGE SCALE GENOMIC DNA]</scope>
    <source>
        <strain evidence="1 2">DSM 527</strain>
    </source>
</reference>
<dbReference type="Gene3D" id="3.10.450.50">
    <property type="match status" value="1"/>
</dbReference>
<sequence>MEKNLLELSQDLNRMVAADQLIEAAEKYYAPNIQTIEFDGRITKGKQAAMKKLTDFVASIQKVNEITLLRSASYDNTSFSEYILDLDMKDGSNVYLHEIVRSLWANGQVVEEAYFKG</sequence>
<dbReference type="SUPFAM" id="SSF54427">
    <property type="entry name" value="NTF2-like"/>
    <property type="match status" value="1"/>
</dbReference>
<name>A0A1G7SH78_CHIFI</name>
<evidence type="ECO:0000313" key="2">
    <source>
        <dbReference type="Proteomes" id="UP000199045"/>
    </source>
</evidence>
<gene>
    <name evidence="1" type="ORF">SAMN04488121_103868</name>
</gene>
<dbReference type="Proteomes" id="UP000199045">
    <property type="component" value="Unassembled WGS sequence"/>
</dbReference>
<evidence type="ECO:0000313" key="1">
    <source>
        <dbReference type="EMBL" id="SDG22272.1"/>
    </source>
</evidence>